<reference evidence="2 3" key="1">
    <citation type="submission" date="2020-08" db="EMBL/GenBank/DDBJ databases">
        <title>Whole genome sequence of Shewanella sp strain PS-2.</title>
        <authorList>
            <person name="Das S.K."/>
        </authorList>
    </citation>
    <scope>NUCLEOTIDE SEQUENCE [LARGE SCALE GENOMIC DNA]</scope>
    <source>
        <strain evidence="2 3">PS-2</strain>
    </source>
</reference>
<feature type="coiled-coil region" evidence="1">
    <location>
        <begin position="7"/>
        <end position="34"/>
    </location>
</feature>
<evidence type="ECO:0000313" key="3">
    <source>
        <dbReference type="Proteomes" id="UP000829384"/>
    </source>
</evidence>
<gene>
    <name evidence="2" type="ORF">H9J30_11690</name>
</gene>
<name>A0ABS9QW54_9GAMM</name>
<dbReference type="RefSeq" id="WP_240131191.1">
    <property type="nucleotide sequence ID" value="NZ_JACSDI010000007.1"/>
</dbReference>
<keyword evidence="1" id="KW-0175">Coiled coil</keyword>
<organism evidence="2 3">
    <name type="scientific">Shewanella cutis</name>
    <dbReference type="NCBI Taxonomy" id="2766780"/>
    <lineage>
        <taxon>Bacteria</taxon>
        <taxon>Pseudomonadati</taxon>
        <taxon>Pseudomonadota</taxon>
        <taxon>Gammaproteobacteria</taxon>
        <taxon>Alteromonadales</taxon>
        <taxon>Shewanellaceae</taxon>
        <taxon>Shewanella</taxon>
    </lineage>
</organism>
<accession>A0ABS9QW54</accession>
<protein>
    <submittedName>
        <fullName evidence="2">Uncharacterized protein</fullName>
    </submittedName>
</protein>
<comment type="caution">
    <text evidence="2">The sequence shown here is derived from an EMBL/GenBank/DDBJ whole genome shotgun (WGS) entry which is preliminary data.</text>
</comment>
<keyword evidence="3" id="KW-1185">Reference proteome</keyword>
<evidence type="ECO:0000313" key="2">
    <source>
        <dbReference type="EMBL" id="MCG9964572.1"/>
    </source>
</evidence>
<sequence length="72" mass="8104">MTLNDRMNLLIEENQQLKAEVAELKNQVAILSQRPEFDLSTVQGREQAVIARLDMMRLKADNPNKLIVIGGA</sequence>
<dbReference type="EMBL" id="JACSDI010000007">
    <property type="protein sequence ID" value="MCG9964572.1"/>
    <property type="molecule type" value="Genomic_DNA"/>
</dbReference>
<evidence type="ECO:0000256" key="1">
    <source>
        <dbReference type="SAM" id="Coils"/>
    </source>
</evidence>
<dbReference type="Proteomes" id="UP000829384">
    <property type="component" value="Unassembled WGS sequence"/>
</dbReference>
<proteinExistence type="predicted"/>